<dbReference type="AlphaFoldDB" id="A0AAV8Y8L3"/>
<dbReference type="InterPro" id="IPR014807">
    <property type="entry name" value="Coa1"/>
</dbReference>
<accession>A0AAV8Y8L3</accession>
<protein>
    <submittedName>
        <fullName evidence="2">Uncharacterized protein</fullName>
    </submittedName>
</protein>
<comment type="caution">
    <text evidence="2">The sequence shown here is derived from an EMBL/GenBank/DDBJ whole genome shotgun (WGS) entry which is preliminary data.</text>
</comment>
<dbReference type="GO" id="GO:0032981">
    <property type="term" value="P:mitochondrial respiratory chain complex I assembly"/>
    <property type="evidence" value="ECO:0007669"/>
    <property type="project" value="TreeGrafter"/>
</dbReference>
<gene>
    <name evidence="2" type="ORF">NQ318_010032</name>
</gene>
<dbReference type="Proteomes" id="UP001162162">
    <property type="component" value="Unassembled WGS sequence"/>
</dbReference>
<keyword evidence="1" id="KW-0472">Membrane</keyword>
<reference evidence="2" key="1">
    <citation type="journal article" date="2023" name="Insect Mol. Biol.">
        <title>Genome sequencing provides insights into the evolution of gene families encoding plant cell wall-degrading enzymes in longhorned beetles.</title>
        <authorList>
            <person name="Shin N.R."/>
            <person name="Okamura Y."/>
            <person name="Kirsch R."/>
            <person name="Pauchet Y."/>
        </authorList>
    </citation>
    <scope>NUCLEOTIDE SEQUENCE</scope>
    <source>
        <strain evidence="2">AMC_N1</strain>
    </source>
</reference>
<dbReference type="EMBL" id="JAPWTK010000150">
    <property type="protein sequence ID" value="KAJ8947886.1"/>
    <property type="molecule type" value="Genomic_DNA"/>
</dbReference>
<organism evidence="2 3">
    <name type="scientific">Aromia moschata</name>
    <dbReference type="NCBI Taxonomy" id="1265417"/>
    <lineage>
        <taxon>Eukaryota</taxon>
        <taxon>Metazoa</taxon>
        <taxon>Ecdysozoa</taxon>
        <taxon>Arthropoda</taxon>
        <taxon>Hexapoda</taxon>
        <taxon>Insecta</taxon>
        <taxon>Pterygota</taxon>
        <taxon>Neoptera</taxon>
        <taxon>Endopterygota</taxon>
        <taxon>Coleoptera</taxon>
        <taxon>Polyphaga</taxon>
        <taxon>Cucujiformia</taxon>
        <taxon>Chrysomeloidea</taxon>
        <taxon>Cerambycidae</taxon>
        <taxon>Cerambycinae</taxon>
        <taxon>Callichromatini</taxon>
        <taxon>Aromia</taxon>
    </lineage>
</organism>
<name>A0AAV8Y8L3_9CUCU</name>
<dbReference type="GO" id="GO:0005743">
    <property type="term" value="C:mitochondrial inner membrane"/>
    <property type="evidence" value="ECO:0007669"/>
    <property type="project" value="TreeGrafter"/>
</dbReference>
<evidence type="ECO:0000313" key="2">
    <source>
        <dbReference type="EMBL" id="KAJ8947886.1"/>
    </source>
</evidence>
<dbReference type="GO" id="GO:0033617">
    <property type="term" value="P:mitochondrial respiratory chain complex IV assembly"/>
    <property type="evidence" value="ECO:0007669"/>
    <property type="project" value="TreeGrafter"/>
</dbReference>
<keyword evidence="3" id="KW-1185">Reference proteome</keyword>
<dbReference type="PANTHER" id="PTHR47148">
    <property type="entry name" value="CYTOCHROME C OXIDASE ASSEMBLY FACTOR 1 HOMOLOG"/>
    <property type="match status" value="1"/>
</dbReference>
<sequence length="128" mass="14404">MGISNEALVKIGALGGIATVTMGLLFKAKIQANVKATVYYKEAIESLRKHQEAVRLLGQPIKEGSIDIGNENRNYTKENVARYEVPVRGPKQKGIVYFLAERKGFEDNWIVTRIELELENSKKRVTIK</sequence>
<evidence type="ECO:0000256" key="1">
    <source>
        <dbReference type="SAM" id="Phobius"/>
    </source>
</evidence>
<feature type="transmembrane region" description="Helical" evidence="1">
    <location>
        <begin position="7"/>
        <end position="26"/>
    </location>
</feature>
<dbReference type="Pfam" id="PF08695">
    <property type="entry name" value="Coa1"/>
    <property type="match status" value="1"/>
</dbReference>
<proteinExistence type="predicted"/>
<dbReference type="PANTHER" id="PTHR47148:SF1">
    <property type="entry name" value="CYTOCHROME C OXIDASE ASSEMBLY FACTOR 1 HOMOLOG"/>
    <property type="match status" value="1"/>
</dbReference>
<keyword evidence="1" id="KW-0812">Transmembrane</keyword>
<evidence type="ECO:0000313" key="3">
    <source>
        <dbReference type="Proteomes" id="UP001162162"/>
    </source>
</evidence>
<keyword evidence="1" id="KW-1133">Transmembrane helix</keyword>